<dbReference type="Pfam" id="PF13607">
    <property type="entry name" value="Succ_CoA_lig"/>
    <property type="match status" value="1"/>
</dbReference>
<dbReference type="SMART" id="SM00881">
    <property type="entry name" value="CoA_binding"/>
    <property type="match status" value="1"/>
</dbReference>
<dbReference type="GO" id="GO:0016874">
    <property type="term" value="F:ligase activity"/>
    <property type="evidence" value="ECO:0007669"/>
    <property type="project" value="UniProtKB-KW"/>
</dbReference>
<dbReference type="InterPro" id="IPR032875">
    <property type="entry name" value="Succ_CoA_lig_flav_dom"/>
</dbReference>
<feature type="domain" description="CoA-binding" evidence="4">
    <location>
        <begin position="213"/>
        <end position="305"/>
    </location>
</feature>
<keyword evidence="1" id="KW-0436">Ligase</keyword>
<evidence type="ECO:0000256" key="2">
    <source>
        <dbReference type="ARBA" id="ARBA00022741"/>
    </source>
</evidence>
<keyword evidence="3" id="KW-0067">ATP-binding</keyword>
<dbReference type="Gene3D" id="3.40.50.720">
    <property type="entry name" value="NAD(P)-binding Rossmann-like Domain"/>
    <property type="match status" value="1"/>
</dbReference>
<proteinExistence type="predicted"/>
<accession>A0A292YBH3</accession>
<dbReference type="SUPFAM" id="SSF52210">
    <property type="entry name" value="Succinyl-CoA synthetase domains"/>
    <property type="match status" value="2"/>
</dbReference>
<dbReference type="PANTHER" id="PTHR43334:SF1">
    <property type="entry name" value="3-HYDROXYPROPIONATE--COA LIGASE [ADP-FORMING]"/>
    <property type="match status" value="1"/>
</dbReference>
<gene>
    <name evidence="5" type="ORF">LNAT_P0743</name>
</gene>
<dbReference type="InterPro" id="IPR016102">
    <property type="entry name" value="Succinyl-CoA_synth-like"/>
</dbReference>
<dbReference type="Gene3D" id="3.30.470.20">
    <property type="entry name" value="ATP-grasp fold, B domain"/>
    <property type="match status" value="1"/>
</dbReference>
<dbReference type="InterPro" id="IPR003781">
    <property type="entry name" value="CoA-bd"/>
</dbReference>
<dbReference type="Proteomes" id="UP000217944">
    <property type="component" value="Unassembled WGS sequence"/>
</dbReference>
<dbReference type="InterPro" id="IPR013815">
    <property type="entry name" value="ATP_grasp_subdomain_1"/>
</dbReference>
<comment type="caution">
    <text evidence="5">The sequence shown here is derived from an EMBL/GenBank/DDBJ whole genome shotgun (WGS) entry which is preliminary data.</text>
</comment>
<dbReference type="OrthoDB" id="9807426at2"/>
<evidence type="ECO:0000313" key="5">
    <source>
        <dbReference type="EMBL" id="GAX87447.1"/>
    </source>
</evidence>
<evidence type="ECO:0000313" key="6">
    <source>
        <dbReference type="Proteomes" id="UP000217944"/>
    </source>
</evidence>
<name>A0A292YBH3_9BACT</name>
<evidence type="ECO:0000256" key="1">
    <source>
        <dbReference type="ARBA" id="ARBA00022598"/>
    </source>
</evidence>
<dbReference type="Gene3D" id="3.30.1490.20">
    <property type="entry name" value="ATP-grasp fold, A domain"/>
    <property type="match status" value="1"/>
</dbReference>
<dbReference type="Gene3D" id="3.40.50.261">
    <property type="entry name" value="Succinyl-CoA synthetase domains"/>
    <property type="match status" value="2"/>
</dbReference>
<dbReference type="PANTHER" id="PTHR43334">
    <property type="entry name" value="ACETATE--COA LIGASE [ADP-FORMING]"/>
    <property type="match status" value="1"/>
</dbReference>
<dbReference type="SUPFAM" id="SSF56059">
    <property type="entry name" value="Glutathione synthetase ATP-binding domain-like"/>
    <property type="match status" value="1"/>
</dbReference>
<reference evidence="5 6" key="1">
    <citation type="journal article" date="2017" name="Syst. Appl. Microbiol.">
        <title>Lebetimonas natsushimae sp. nov., a novel strictly anaerobic, moderately thermophilic chemoautotroph isolated from a deep-sea hydrothermal vent polychaete nest in the Mid-Okinawa Trough.</title>
        <authorList>
            <person name="Nagata R."/>
            <person name="Takaki Y."/>
            <person name="Tame A."/>
            <person name="Nunoura T."/>
            <person name="Muto H."/>
            <person name="Mino S."/>
            <person name="Sawayama S."/>
            <person name="Takai K."/>
            <person name="Nakagawa S."/>
        </authorList>
    </citation>
    <scope>NUCLEOTIDE SEQUENCE [LARGE SCALE GENOMIC DNA]</scope>
    <source>
        <strain evidence="5 6">HS1857</strain>
    </source>
</reference>
<organism evidence="5 6">
    <name type="scientific">Lebetimonas natsushimae</name>
    <dbReference type="NCBI Taxonomy" id="1936991"/>
    <lineage>
        <taxon>Bacteria</taxon>
        <taxon>Pseudomonadati</taxon>
        <taxon>Campylobacterota</taxon>
        <taxon>Epsilonproteobacteria</taxon>
        <taxon>Nautiliales</taxon>
        <taxon>Nautiliaceae</taxon>
        <taxon>Lebetimonas</taxon>
    </lineage>
</organism>
<dbReference type="InterPro" id="IPR051538">
    <property type="entry name" value="Acyl-CoA_Synth/Transferase"/>
</dbReference>
<dbReference type="GO" id="GO:0005524">
    <property type="term" value="F:ATP binding"/>
    <property type="evidence" value="ECO:0007669"/>
    <property type="project" value="UniProtKB-KW"/>
</dbReference>
<keyword evidence="6" id="KW-1185">Reference proteome</keyword>
<dbReference type="AlphaFoldDB" id="A0A292YBH3"/>
<dbReference type="Pfam" id="PF13549">
    <property type="entry name" value="ATP-grasp_5"/>
    <property type="match status" value="1"/>
</dbReference>
<dbReference type="EMBL" id="BDME01000001">
    <property type="protein sequence ID" value="GAX87447.1"/>
    <property type="molecule type" value="Genomic_DNA"/>
</dbReference>
<dbReference type="InterPro" id="IPR036291">
    <property type="entry name" value="NAD(P)-bd_dom_sf"/>
</dbReference>
<keyword evidence="2" id="KW-0547">Nucleotide-binding</keyword>
<protein>
    <recommendedName>
        <fullName evidence="4">CoA-binding domain-containing protein</fullName>
    </recommendedName>
</protein>
<sequence>MNLIQKYKIPTPKEKRIKINETLGFDIFPCVLKIDLPIHKSEVGGVITNILNNDELNKAKDIILDNLKKHNIEVNENTNFLIQEEVKGIELIIGGKFNEIFEEVLIFGKGGILVEIEKDITYIDTNANEEEIIKAIKKTKISKIFPEFRGKKYNLKAVIDVIKNLQLMFNNEEITEFDINPLIVNEKGAYAVDIRIKEGKKNKKIFYPKTHSIFQNENIAIFGATDKKEKVGYAIAKNSLNSSANIYFVNPHLNTLFNKKVHHSIDELPHIDTSVIAIPTQFVLETVEKMAKKGCKNFVIISAGFKEAGNIEGEKKLKELALKYELNIVGPNCLGIYNGDKNLNLTFAKSSVFKGDIGIISQSGAVLTAIMDKAAAYKIGFSHIISMGNMADFNFANAINELNNQKSCKTISIYAEGIQYGKEFLKAIRNSKKEIFVFKAGKSEAAKKAAFSHTGNLAGNFEMFKILSENAGAIFKDSVESLIFSPKFSAKEIIIVTNAGGPGTILTDLVSQKAKIKKLDSKTFEKLNKVLPPTWSHNNPIDIIGDATSKRYKDTLEIVKDLADLIFIIITPQFMTDALSVVKILDSDKYIPILLGNESFTEAIEYLQKENKLFFTSLEEAVKIL</sequence>
<dbReference type="RefSeq" id="WP_096258583.1">
    <property type="nucleotide sequence ID" value="NZ_BDME01000001.1"/>
</dbReference>
<evidence type="ECO:0000259" key="4">
    <source>
        <dbReference type="SMART" id="SM00881"/>
    </source>
</evidence>
<dbReference type="SUPFAM" id="SSF51735">
    <property type="entry name" value="NAD(P)-binding Rossmann-fold domains"/>
    <property type="match status" value="1"/>
</dbReference>
<dbReference type="Pfam" id="PF13380">
    <property type="entry name" value="CoA_binding_2"/>
    <property type="match status" value="1"/>
</dbReference>
<evidence type="ECO:0000256" key="3">
    <source>
        <dbReference type="ARBA" id="ARBA00022840"/>
    </source>
</evidence>